<dbReference type="EC" id="3.6.1.73" evidence="9"/>
<evidence type="ECO:0000256" key="10">
    <source>
        <dbReference type="ARBA" id="ARBA00048174"/>
    </source>
</evidence>
<evidence type="ECO:0000256" key="6">
    <source>
        <dbReference type="ARBA" id="ARBA00022842"/>
    </source>
</evidence>
<evidence type="ECO:0000256" key="4">
    <source>
        <dbReference type="ARBA" id="ARBA00022741"/>
    </source>
</evidence>
<evidence type="ECO:0000256" key="1">
    <source>
        <dbReference type="ARBA" id="ARBA00001936"/>
    </source>
</evidence>
<dbReference type="InterPro" id="IPR050299">
    <property type="entry name" value="YjjX_NTPase"/>
</dbReference>
<proteinExistence type="predicted"/>
<evidence type="ECO:0000256" key="2">
    <source>
        <dbReference type="ARBA" id="ARBA00001946"/>
    </source>
</evidence>
<dbReference type="SUPFAM" id="SSF52972">
    <property type="entry name" value="ITPase-like"/>
    <property type="match status" value="1"/>
</dbReference>
<dbReference type="EMBL" id="KK103070">
    <property type="protein sequence ID" value="KIY96300.1"/>
    <property type="molecule type" value="Genomic_DNA"/>
</dbReference>
<keyword evidence="6" id="KW-0460">Magnesium</keyword>
<evidence type="ECO:0000313" key="14">
    <source>
        <dbReference type="EMBL" id="KIY96300.1"/>
    </source>
</evidence>
<dbReference type="PANTHER" id="PTHR34699">
    <property type="match status" value="1"/>
</dbReference>
<keyword evidence="8" id="KW-0464">Manganese</keyword>
<dbReference type="GO" id="GO:0006772">
    <property type="term" value="P:thiamine metabolic process"/>
    <property type="evidence" value="ECO:0007669"/>
    <property type="project" value="TreeGrafter"/>
</dbReference>
<keyword evidence="15" id="KW-1185">Reference proteome</keyword>
<evidence type="ECO:0000256" key="5">
    <source>
        <dbReference type="ARBA" id="ARBA00022801"/>
    </source>
</evidence>
<keyword evidence="4" id="KW-0547">Nucleotide-binding</keyword>
<feature type="compositionally biased region" description="Gly residues" evidence="12">
    <location>
        <begin position="86"/>
        <end position="105"/>
    </location>
</feature>
<evidence type="ECO:0000256" key="9">
    <source>
        <dbReference type="ARBA" id="ARBA00038901"/>
    </source>
</evidence>
<keyword evidence="7" id="KW-0546">Nucleotide metabolism</keyword>
<comment type="cofactor">
    <cofactor evidence="1">
        <name>Mn(2+)</name>
        <dbReference type="ChEBI" id="CHEBI:29035"/>
    </cofactor>
</comment>
<dbReference type="GeneID" id="25728946"/>
<gene>
    <name evidence="14" type="ORF">MNEG_11661</name>
</gene>
<comment type="catalytic activity">
    <reaction evidence="11">
        <text>XTP + H2O = XDP + phosphate + H(+)</text>
        <dbReference type="Rhea" id="RHEA:28406"/>
        <dbReference type="ChEBI" id="CHEBI:15377"/>
        <dbReference type="ChEBI" id="CHEBI:15378"/>
        <dbReference type="ChEBI" id="CHEBI:43474"/>
        <dbReference type="ChEBI" id="CHEBI:59884"/>
        <dbReference type="ChEBI" id="CHEBI:61314"/>
        <dbReference type="EC" id="3.6.1.73"/>
    </reaction>
</comment>
<comment type="cofactor">
    <cofactor evidence="2">
        <name>Mg(2+)</name>
        <dbReference type="ChEBI" id="CHEBI:18420"/>
    </cofactor>
</comment>
<dbReference type="GO" id="GO:0009117">
    <property type="term" value="P:nucleotide metabolic process"/>
    <property type="evidence" value="ECO:0007669"/>
    <property type="project" value="UniProtKB-KW"/>
</dbReference>
<dbReference type="InterPro" id="IPR029001">
    <property type="entry name" value="ITPase-like_fam"/>
</dbReference>
<dbReference type="GO" id="GO:0103023">
    <property type="term" value="F:ITPase activity"/>
    <property type="evidence" value="ECO:0007669"/>
    <property type="project" value="UniProtKB-EC"/>
</dbReference>
<keyword evidence="5" id="KW-0378">Hydrolase</keyword>
<dbReference type="GO" id="GO:0000166">
    <property type="term" value="F:nucleotide binding"/>
    <property type="evidence" value="ECO:0007669"/>
    <property type="project" value="UniProtKB-KW"/>
</dbReference>
<feature type="region of interest" description="Disordered" evidence="12">
    <location>
        <begin position="79"/>
        <end position="105"/>
    </location>
</feature>
<name>A0A0D2MNM0_9CHLO</name>
<organism evidence="14 15">
    <name type="scientific">Monoraphidium neglectum</name>
    <dbReference type="NCBI Taxonomy" id="145388"/>
    <lineage>
        <taxon>Eukaryota</taxon>
        <taxon>Viridiplantae</taxon>
        <taxon>Chlorophyta</taxon>
        <taxon>core chlorophytes</taxon>
        <taxon>Chlorophyceae</taxon>
        <taxon>CS clade</taxon>
        <taxon>Sphaeropleales</taxon>
        <taxon>Selenastraceae</taxon>
        <taxon>Monoraphidium</taxon>
    </lineage>
</organism>
<dbReference type="PANTHER" id="PTHR34699:SF2">
    <property type="entry name" value="NON-CANONICAL PURINE NTP PHOSPHATASE_PRRC1 DOMAIN-CONTAINING PROTEIN"/>
    <property type="match status" value="1"/>
</dbReference>
<dbReference type="AlphaFoldDB" id="A0A0D2MNM0"/>
<feature type="domain" description="Non-canonical purine NTP phosphatase/PRRC1" evidence="13">
    <location>
        <begin position="139"/>
        <end position="233"/>
    </location>
</feature>
<feature type="domain" description="Non-canonical purine NTP phosphatase/PRRC1" evidence="13">
    <location>
        <begin position="18"/>
        <end position="94"/>
    </location>
</feature>
<dbReference type="InterPro" id="IPR026533">
    <property type="entry name" value="NTPase/PRRC1"/>
</dbReference>
<protein>
    <recommendedName>
        <fullName evidence="9">inosine/xanthosine triphosphatase</fullName>
        <ecNumber evidence="9">3.6.1.73</ecNumber>
    </recommendedName>
</protein>
<evidence type="ECO:0000313" key="15">
    <source>
        <dbReference type="Proteomes" id="UP000054498"/>
    </source>
</evidence>
<evidence type="ECO:0000256" key="7">
    <source>
        <dbReference type="ARBA" id="ARBA00023080"/>
    </source>
</evidence>
<dbReference type="RefSeq" id="XP_013895320.1">
    <property type="nucleotide sequence ID" value="XM_014039866.1"/>
</dbReference>
<dbReference type="Gene3D" id="3.90.950.10">
    <property type="match status" value="1"/>
</dbReference>
<evidence type="ECO:0000259" key="13">
    <source>
        <dbReference type="Pfam" id="PF01931"/>
    </source>
</evidence>
<dbReference type="Proteomes" id="UP000054498">
    <property type="component" value="Unassembled WGS sequence"/>
</dbReference>
<dbReference type="Pfam" id="PF01931">
    <property type="entry name" value="NTPase_I-T"/>
    <property type="match status" value="2"/>
</dbReference>
<dbReference type="OrthoDB" id="300709at2759"/>
<evidence type="ECO:0000256" key="8">
    <source>
        <dbReference type="ARBA" id="ARBA00023211"/>
    </source>
</evidence>
<evidence type="ECO:0000256" key="12">
    <source>
        <dbReference type="SAM" id="MobiDB-lite"/>
    </source>
</evidence>
<evidence type="ECO:0000256" key="11">
    <source>
        <dbReference type="ARBA" id="ARBA00048781"/>
    </source>
</evidence>
<keyword evidence="3" id="KW-0479">Metal-binding</keyword>
<comment type="catalytic activity">
    <reaction evidence="10">
        <text>ITP + H2O = IDP + phosphate + H(+)</text>
        <dbReference type="Rhea" id="RHEA:28330"/>
        <dbReference type="ChEBI" id="CHEBI:15377"/>
        <dbReference type="ChEBI" id="CHEBI:15378"/>
        <dbReference type="ChEBI" id="CHEBI:43474"/>
        <dbReference type="ChEBI" id="CHEBI:58280"/>
        <dbReference type="ChEBI" id="CHEBI:61402"/>
        <dbReference type="EC" id="3.6.1.73"/>
    </reaction>
</comment>
<sequence>MLAGGRKAAERPLIVLVGSSNPVKIAAVAAAVRACGLAPATRPLEVRGVPSLSGVSDQPVGDDETLRGAVNRVLHMQASHQPCSGSSGGGVGGGVGGGGGVESESGAGGPHLLVAIEGGVLWRPAGYGNPGGGGGSGSGSHQGVGELYCMAWCAAKSPLSGTISKARSAEFQLPPALAALVNEGLELGAADDKVFGRMQSGQGTGTIGKLTNGLITREQYYTHAVQMALVPFLNPELYPGVAGPLEP</sequence>
<reference evidence="14 15" key="1">
    <citation type="journal article" date="2013" name="BMC Genomics">
        <title>Reconstruction of the lipid metabolism for the microalga Monoraphidium neglectum from its genome sequence reveals characteristics suitable for biofuel production.</title>
        <authorList>
            <person name="Bogen C."/>
            <person name="Al-Dilaimi A."/>
            <person name="Albersmeier A."/>
            <person name="Wichmann J."/>
            <person name="Grundmann M."/>
            <person name="Rupp O."/>
            <person name="Lauersen K.J."/>
            <person name="Blifernez-Klassen O."/>
            <person name="Kalinowski J."/>
            <person name="Goesmann A."/>
            <person name="Mussgnug J.H."/>
            <person name="Kruse O."/>
        </authorList>
    </citation>
    <scope>NUCLEOTIDE SEQUENCE [LARGE SCALE GENOMIC DNA]</scope>
    <source>
        <strain evidence="14 15">SAG 48.87</strain>
    </source>
</reference>
<accession>A0A0D2MNM0</accession>
<evidence type="ECO:0000256" key="3">
    <source>
        <dbReference type="ARBA" id="ARBA00022723"/>
    </source>
</evidence>
<dbReference type="KEGG" id="mng:MNEG_11661"/>
<dbReference type="STRING" id="145388.A0A0D2MNM0"/>
<dbReference type="GO" id="GO:0046872">
    <property type="term" value="F:metal ion binding"/>
    <property type="evidence" value="ECO:0007669"/>
    <property type="project" value="UniProtKB-KW"/>
</dbReference>